<evidence type="ECO:0000256" key="1">
    <source>
        <dbReference type="SAM" id="Coils"/>
    </source>
</evidence>
<sequence>MKRVLLSLCILLYAGTALHAQRKSELIAEIHDLKSQLDSVNAEVFEARKNEKVSLAEATSYKEQVTELQDANTTLLKNLSSFSEVSSKNSDNISKAMTSLNEKEKQLKSINEAITSNDSTAVIVLTNVKQTLGEDAKIGISGGAVVISKDLTALFGGDTSTSVTTEAQSWLEKVANILTANPKMAMTIEGLSMTGNLQLAVQQAAAISEIFQKQFTIAPERITILGKDGNFKEGINLKVHPKYDAFYHMVKESTKNGNQKR</sequence>
<name>A0A3B0SVB1_9ZZZZ</name>
<keyword evidence="1" id="KW-0175">Coiled coil</keyword>
<dbReference type="SUPFAM" id="SSF103088">
    <property type="entry name" value="OmpA-like"/>
    <property type="match status" value="1"/>
</dbReference>
<protein>
    <recommendedName>
        <fullName evidence="3">OmpA-like domain-containing protein</fullName>
    </recommendedName>
</protein>
<dbReference type="Gene3D" id="3.30.1330.60">
    <property type="entry name" value="OmpA-like domain"/>
    <property type="match status" value="1"/>
</dbReference>
<evidence type="ECO:0000313" key="2">
    <source>
        <dbReference type="EMBL" id="VAW09855.1"/>
    </source>
</evidence>
<accession>A0A3B0SVB1</accession>
<feature type="coiled-coil region" evidence="1">
    <location>
        <begin position="23"/>
        <end position="50"/>
    </location>
</feature>
<proteinExistence type="predicted"/>
<gene>
    <name evidence="2" type="ORF">MNBD_BACTEROID03-44</name>
</gene>
<reference evidence="2" key="1">
    <citation type="submission" date="2018-06" db="EMBL/GenBank/DDBJ databases">
        <authorList>
            <person name="Zhirakovskaya E."/>
        </authorList>
    </citation>
    <scope>NUCLEOTIDE SEQUENCE</scope>
</reference>
<evidence type="ECO:0008006" key="3">
    <source>
        <dbReference type="Google" id="ProtNLM"/>
    </source>
</evidence>
<dbReference type="EMBL" id="UOEL01000004">
    <property type="protein sequence ID" value="VAW09855.1"/>
    <property type="molecule type" value="Genomic_DNA"/>
</dbReference>
<organism evidence="2">
    <name type="scientific">hydrothermal vent metagenome</name>
    <dbReference type="NCBI Taxonomy" id="652676"/>
    <lineage>
        <taxon>unclassified sequences</taxon>
        <taxon>metagenomes</taxon>
        <taxon>ecological metagenomes</taxon>
    </lineage>
</organism>
<dbReference type="AlphaFoldDB" id="A0A3B0SVB1"/>
<dbReference type="InterPro" id="IPR036737">
    <property type="entry name" value="OmpA-like_sf"/>
</dbReference>